<dbReference type="InterPro" id="IPR036291">
    <property type="entry name" value="NAD(P)-bd_dom_sf"/>
</dbReference>
<dbReference type="CDD" id="cd08276">
    <property type="entry name" value="MDR7"/>
    <property type="match status" value="1"/>
</dbReference>
<dbReference type="Gene3D" id="3.40.50.720">
    <property type="entry name" value="NAD(P)-binding Rossmann-like Domain"/>
    <property type="match status" value="1"/>
</dbReference>
<dbReference type="InterPro" id="IPR020843">
    <property type="entry name" value="ER"/>
</dbReference>
<dbReference type="Gene3D" id="3.90.180.10">
    <property type="entry name" value="Medium-chain alcohol dehydrogenases, catalytic domain"/>
    <property type="match status" value="1"/>
</dbReference>
<sequence length="336" mass="35358">MKAYRIHEFGGTDGLRLDDLPTPTPGPGQVLVRVRAASLNYRDLLVLKGLYNKHLPLPAVPLSDAAGEVVEVGAGVTRVKAGDRVAPLFMQTWLAGDLTEAHGKSALGGSAEGVLAEFLVFHESGLVLLPDHLSFEEGATLPCAAVTAWNALFVAGNLKAGETVLIQGTGGVSLFALQLAKLAGASVIATSSSDEKLERVLNMGAVAGINYKSTPQWEKRVRELTNGRGVDHVVEVGGAGTLSKSLQAVRAAGQISLIGLLAGGAAEINTLPILMKAIQVHGIFVGSRAMFEAMNRAIGVHELRPVIDRVFPFAETPAAFRHMESAAHFGKIVIRV</sequence>
<gene>
    <name evidence="2" type="ORF">V5E97_10910</name>
</gene>
<evidence type="ECO:0000313" key="2">
    <source>
        <dbReference type="EMBL" id="XBH06517.1"/>
    </source>
</evidence>
<dbReference type="RefSeq" id="WP_406699367.1">
    <property type="nucleotide sequence ID" value="NZ_CP155447.1"/>
</dbReference>
<dbReference type="Pfam" id="PF08240">
    <property type="entry name" value="ADH_N"/>
    <property type="match status" value="1"/>
</dbReference>
<dbReference type="PANTHER" id="PTHR45033">
    <property type="match status" value="1"/>
</dbReference>
<reference evidence="2" key="1">
    <citation type="submission" date="2024-05" db="EMBL/GenBank/DDBJ databases">
        <title>Planctomycetes of the genus Singulisphaera possess chitinolytic capabilities.</title>
        <authorList>
            <person name="Ivanova A."/>
        </authorList>
    </citation>
    <scope>NUCLEOTIDE SEQUENCE</scope>
    <source>
        <strain evidence="2">Ch08T</strain>
    </source>
</reference>
<dbReference type="SUPFAM" id="SSF51735">
    <property type="entry name" value="NAD(P)-binding Rossmann-fold domains"/>
    <property type="match status" value="1"/>
</dbReference>
<dbReference type="PANTHER" id="PTHR45033:SF2">
    <property type="entry name" value="ZINC-TYPE ALCOHOL DEHYDROGENASE-LIKE PROTEIN C1773.06C"/>
    <property type="match status" value="1"/>
</dbReference>
<evidence type="ECO:0000259" key="1">
    <source>
        <dbReference type="SMART" id="SM00829"/>
    </source>
</evidence>
<accession>A0AAU7CLW9</accession>
<dbReference type="SUPFAM" id="SSF50129">
    <property type="entry name" value="GroES-like"/>
    <property type="match status" value="1"/>
</dbReference>
<dbReference type="InterPro" id="IPR013149">
    <property type="entry name" value="ADH-like_C"/>
</dbReference>
<feature type="domain" description="Enoyl reductase (ER)" evidence="1">
    <location>
        <begin position="10"/>
        <end position="334"/>
    </location>
</feature>
<protein>
    <submittedName>
        <fullName evidence="2">NAD(P)-dependent alcohol dehydrogenase</fullName>
    </submittedName>
</protein>
<dbReference type="InterPro" id="IPR011032">
    <property type="entry name" value="GroES-like_sf"/>
</dbReference>
<dbReference type="AlphaFoldDB" id="A0AAU7CLW9"/>
<dbReference type="EMBL" id="CP155447">
    <property type="protein sequence ID" value="XBH06517.1"/>
    <property type="molecule type" value="Genomic_DNA"/>
</dbReference>
<proteinExistence type="predicted"/>
<name>A0AAU7CLW9_9BACT</name>
<dbReference type="GO" id="GO:0016491">
    <property type="term" value="F:oxidoreductase activity"/>
    <property type="evidence" value="ECO:0007669"/>
    <property type="project" value="InterPro"/>
</dbReference>
<dbReference type="InterPro" id="IPR052711">
    <property type="entry name" value="Zinc_ADH-like"/>
</dbReference>
<dbReference type="SMART" id="SM00829">
    <property type="entry name" value="PKS_ER"/>
    <property type="match status" value="1"/>
</dbReference>
<organism evidence="2">
    <name type="scientific">Singulisphaera sp. Ch08</name>
    <dbReference type="NCBI Taxonomy" id="3120278"/>
    <lineage>
        <taxon>Bacteria</taxon>
        <taxon>Pseudomonadati</taxon>
        <taxon>Planctomycetota</taxon>
        <taxon>Planctomycetia</taxon>
        <taxon>Isosphaerales</taxon>
        <taxon>Isosphaeraceae</taxon>
        <taxon>Singulisphaera</taxon>
    </lineage>
</organism>
<dbReference type="Pfam" id="PF00107">
    <property type="entry name" value="ADH_zinc_N"/>
    <property type="match status" value="1"/>
</dbReference>
<dbReference type="InterPro" id="IPR013154">
    <property type="entry name" value="ADH-like_N"/>
</dbReference>